<name>A0A1Q3CEN4_CEPFO</name>
<reference evidence="2" key="1">
    <citation type="submission" date="2016-04" db="EMBL/GenBank/DDBJ databases">
        <title>Cephalotus genome sequencing.</title>
        <authorList>
            <person name="Fukushima K."/>
            <person name="Hasebe M."/>
            <person name="Fang X."/>
        </authorList>
    </citation>
    <scope>NUCLEOTIDE SEQUENCE [LARGE SCALE GENOMIC DNA]</scope>
    <source>
        <strain evidence="2">cv. St1</strain>
    </source>
</reference>
<sequence length="132" mass="14947">MNLLSWNCRGLGSLRSDRPQIKKSPNCVFLSETRLFAQEIEFIRIKSGYKNCFTVNVEVRSGGLALLWDEDLDLSIYKPSLFLILTPKSKYKEGLNVGGLQAFMGNQRLTFVRISPCGLVFGLTNVWPKNQT</sequence>
<dbReference type="Proteomes" id="UP000187406">
    <property type="component" value="Unassembled WGS sequence"/>
</dbReference>
<accession>A0A1Q3CEN4</accession>
<dbReference type="AlphaFoldDB" id="A0A1Q3CEN4"/>
<gene>
    <name evidence="1" type="ORF">CFOL_v3_22067</name>
</gene>
<keyword evidence="2" id="KW-1185">Reference proteome</keyword>
<dbReference type="Gene3D" id="3.60.10.10">
    <property type="entry name" value="Endonuclease/exonuclease/phosphatase"/>
    <property type="match status" value="1"/>
</dbReference>
<dbReference type="OrthoDB" id="1750221at2759"/>
<dbReference type="InterPro" id="IPR036691">
    <property type="entry name" value="Endo/exonu/phosph_ase_sf"/>
</dbReference>
<protein>
    <recommendedName>
        <fullName evidence="3">Exo_endo_phos domain-containing protein</fullName>
    </recommendedName>
</protein>
<dbReference type="EMBL" id="BDDD01001832">
    <property type="protein sequence ID" value="GAV78602.1"/>
    <property type="molecule type" value="Genomic_DNA"/>
</dbReference>
<dbReference type="SUPFAM" id="SSF56219">
    <property type="entry name" value="DNase I-like"/>
    <property type="match status" value="1"/>
</dbReference>
<evidence type="ECO:0000313" key="2">
    <source>
        <dbReference type="Proteomes" id="UP000187406"/>
    </source>
</evidence>
<evidence type="ECO:0000313" key="1">
    <source>
        <dbReference type="EMBL" id="GAV78602.1"/>
    </source>
</evidence>
<comment type="caution">
    <text evidence="1">The sequence shown here is derived from an EMBL/GenBank/DDBJ whole genome shotgun (WGS) entry which is preliminary data.</text>
</comment>
<evidence type="ECO:0008006" key="3">
    <source>
        <dbReference type="Google" id="ProtNLM"/>
    </source>
</evidence>
<dbReference type="InParanoid" id="A0A1Q3CEN4"/>
<organism evidence="1 2">
    <name type="scientific">Cephalotus follicularis</name>
    <name type="common">Albany pitcher plant</name>
    <dbReference type="NCBI Taxonomy" id="3775"/>
    <lineage>
        <taxon>Eukaryota</taxon>
        <taxon>Viridiplantae</taxon>
        <taxon>Streptophyta</taxon>
        <taxon>Embryophyta</taxon>
        <taxon>Tracheophyta</taxon>
        <taxon>Spermatophyta</taxon>
        <taxon>Magnoliopsida</taxon>
        <taxon>eudicotyledons</taxon>
        <taxon>Gunneridae</taxon>
        <taxon>Pentapetalae</taxon>
        <taxon>rosids</taxon>
        <taxon>fabids</taxon>
        <taxon>Oxalidales</taxon>
        <taxon>Cephalotaceae</taxon>
        <taxon>Cephalotus</taxon>
    </lineage>
</organism>
<proteinExistence type="predicted"/>